<organism evidence="10 11">
    <name type="scientific">Stephania cephalantha</name>
    <dbReference type="NCBI Taxonomy" id="152367"/>
    <lineage>
        <taxon>Eukaryota</taxon>
        <taxon>Viridiplantae</taxon>
        <taxon>Streptophyta</taxon>
        <taxon>Embryophyta</taxon>
        <taxon>Tracheophyta</taxon>
        <taxon>Spermatophyta</taxon>
        <taxon>Magnoliopsida</taxon>
        <taxon>Ranunculales</taxon>
        <taxon>Menispermaceae</taxon>
        <taxon>Menispermoideae</taxon>
        <taxon>Cissampelideae</taxon>
        <taxon>Stephania</taxon>
    </lineage>
</organism>
<evidence type="ECO:0000256" key="7">
    <source>
        <dbReference type="PIRNR" id="PIRNR031032"/>
    </source>
</evidence>
<dbReference type="PIRSF" id="PIRSF031032">
    <property type="entry name" value="TMP_97_prd"/>
    <property type="match status" value="1"/>
</dbReference>
<keyword evidence="6 7" id="KW-0472">Membrane</keyword>
<feature type="domain" description="EXPERA" evidence="9">
    <location>
        <begin position="7"/>
        <end position="139"/>
    </location>
</feature>
<sequence>MGLCKLVDALLFLYFLFIAIASVLFDAQTSIPSHFFPEPLIELKSWYAREFGDYLVSEKPHFFVGLINVELIVQLPVAIATLYGILARKSWVRTTCLIYGVSTLSTMIVILTEMIKSKRASEKMLMVYWPFLGVAVLAVLRGLVPCSGGSGSGGSARRSAAPRKKRA</sequence>
<dbReference type="EMBL" id="JBBNAG010000005">
    <property type="protein sequence ID" value="KAK9133470.1"/>
    <property type="molecule type" value="Genomic_DNA"/>
</dbReference>
<comment type="similarity">
    <text evidence="2">Belongs to the TMEM97/sigma-2 receptor family.</text>
</comment>
<dbReference type="PROSITE" id="PS51751">
    <property type="entry name" value="EXPERA"/>
    <property type="match status" value="1"/>
</dbReference>
<comment type="caution">
    <text evidence="10">The sequence shown here is derived from an EMBL/GenBank/DDBJ whole genome shotgun (WGS) entry which is preliminary data.</text>
</comment>
<dbReference type="InterPro" id="IPR051987">
    <property type="entry name" value="Sigma-2_receptor-like"/>
</dbReference>
<evidence type="ECO:0000313" key="11">
    <source>
        <dbReference type="Proteomes" id="UP001419268"/>
    </source>
</evidence>
<proteinExistence type="inferred from homology"/>
<reference evidence="10 11" key="1">
    <citation type="submission" date="2024-01" db="EMBL/GenBank/DDBJ databases">
        <title>Genome assemblies of Stephania.</title>
        <authorList>
            <person name="Yang L."/>
        </authorList>
    </citation>
    <scope>NUCLEOTIDE SEQUENCE [LARGE SCALE GENOMIC DNA]</scope>
    <source>
        <strain evidence="10">JXDWG</strain>
        <tissue evidence="10">Leaf</tissue>
    </source>
</reference>
<dbReference type="Proteomes" id="UP001419268">
    <property type="component" value="Unassembled WGS sequence"/>
</dbReference>
<dbReference type="InterPro" id="IPR033118">
    <property type="entry name" value="EXPERA"/>
</dbReference>
<feature type="region of interest" description="Disordered" evidence="8">
    <location>
        <begin position="148"/>
        <end position="167"/>
    </location>
</feature>
<evidence type="ECO:0000256" key="8">
    <source>
        <dbReference type="SAM" id="MobiDB-lite"/>
    </source>
</evidence>
<keyword evidence="3 7" id="KW-0812">Transmembrane</keyword>
<dbReference type="PANTHER" id="PTHR31204">
    <property type="entry name" value="SIGMA INTRACELLULAR RECEPTOR 2"/>
    <property type="match status" value="1"/>
</dbReference>
<dbReference type="Pfam" id="PF05241">
    <property type="entry name" value="EBP"/>
    <property type="match status" value="1"/>
</dbReference>
<name>A0AAP0JI86_9MAGN</name>
<accession>A0AAP0JI86</accession>
<keyword evidence="11" id="KW-1185">Reference proteome</keyword>
<feature type="transmembrane region" description="Helical" evidence="7">
    <location>
        <begin position="124"/>
        <end position="144"/>
    </location>
</feature>
<comment type="subcellular location">
    <subcellularLocation>
        <location evidence="1">Endoplasmic reticulum membrane</location>
        <topology evidence="1">Multi-pass membrane protein</topology>
    </subcellularLocation>
</comment>
<dbReference type="PANTHER" id="PTHR31204:SF1">
    <property type="entry name" value="SIGMA INTRACELLULAR RECEPTOR 2"/>
    <property type="match status" value="1"/>
</dbReference>
<evidence type="ECO:0000256" key="1">
    <source>
        <dbReference type="ARBA" id="ARBA00004477"/>
    </source>
</evidence>
<feature type="transmembrane region" description="Helical" evidence="7">
    <location>
        <begin position="91"/>
        <end position="112"/>
    </location>
</feature>
<dbReference type="GO" id="GO:0005789">
    <property type="term" value="C:endoplasmic reticulum membrane"/>
    <property type="evidence" value="ECO:0007669"/>
    <property type="project" value="UniProtKB-SubCell"/>
</dbReference>
<evidence type="ECO:0000256" key="5">
    <source>
        <dbReference type="ARBA" id="ARBA00022989"/>
    </source>
</evidence>
<protein>
    <recommendedName>
        <fullName evidence="9">EXPERA domain-containing protein</fullName>
    </recommendedName>
</protein>
<evidence type="ECO:0000256" key="4">
    <source>
        <dbReference type="ARBA" id="ARBA00022824"/>
    </source>
</evidence>
<evidence type="ECO:0000259" key="9">
    <source>
        <dbReference type="PROSITE" id="PS51751"/>
    </source>
</evidence>
<feature type="transmembrane region" description="Helical" evidence="7">
    <location>
        <begin position="6"/>
        <end position="25"/>
    </location>
</feature>
<keyword evidence="4" id="KW-0256">Endoplasmic reticulum</keyword>
<evidence type="ECO:0000256" key="2">
    <source>
        <dbReference type="ARBA" id="ARBA00009096"/>
    </source>
</evidence>
<dbReference type="AlphaFoldDB" id="A0AAP0JI86"/>
<evidence type="ECO:0000313" key="10">
    <source>
        <dbReference type="EMBL" id="KAK9133470.1"/>
    </source>
</evidence>
<dbReference type="InterPro" id="IPR016964">
    <property type="entry name" value="Sigma2_recept"/>
</dbReference>
<feature type="transmembrane region" description="Helical" evidence="7">
    <location>
        <begin position="62"/>
        <end position="85"/>
    </location>
</feature>
<evidence type="ECO:0000256" key="6">
    <source>
        <dbReference type="ARBA" id="ARBA00023136"/>
    </source>
</evidence>
<gene>
    <name evidence="10" type="ORF">Scep_012998</name>
</gene>
<evidence type="ECO:0000256" key="3">
    <source>
        <dbReference type="ARBA" id="ARBA00022692"/>
    </source>
</evidence>
<keyword evidence="5 7" id="KW-1133">Transmembrane helix</keyword>